<reference evidence="1" key="1">
    <citation type="journal article" date="2021" name="Proc. Natl. Acad. Sci. U.S.A.">
        <title>A Catalog of Tens of Thousands of Viruses from Human Metagenomes Reveals Hidden Associations with Chronic Diseases.</title>
        <authorList>
            <person name="Tisza M.J."/>
            <person name="Buck C.B."/>
        </authorList>
    </citation>
    <scope>NUCLEOTIDE SEQUENCE</scope>
    <source>
        <strain evidence="1">Ct7yc1</strain>
    </source>
</reference>
<sequence>MAIKLLNLNCISDGTFKEALVLHSASKDCKMYVV</sequence>
<proteinExistence type="predicted"/>
<organism evidence="1">
    <name type="scientific">Siphoviridae sp. ct7yc1</name>
    <dbReference type="NCBI Taxonomy" id="2827788"/>
    <lineage>
        <taxon>Viruses</taxon>
        <taxon>Duplodnaviria</taxon>
        <taxon>Heunggongvirae</taxon>
        <taxon>Uroviricota</taxon>
        <taxon>Caudoviricetes</taxon>
    </lineage>
</organism>
<dbReference type="EMBL" id="BK032833">
    <property type="protein sequence ID" value="DAF63139.1"/>
    <property type="molecule type" value="Genomic_DNA"/>
</dbReference>
<name>A0A8S5TJA1_9CAUD</name>
<evidence type="ECO:0000313" key="1">
    <source>
        <dbReference type="EMBL" id="DAF63139.1"/>
    </source>
</evidence>
<protein>
    <submittedName>
        <fullName evidence="1">Uncharacterized protein</fullName>
    </submittedName>
</protein>
<accession>A0A8S5TJA1</accession>